<sequence>MATASVTTLPPKFRRVYGGQDNRLAGTMPLWGFSANGSQVVMDVGDVISVAIKPFLAVVNV</sequence>
<dbReference type="Proteomes" id="UP000053328">
    <property type="component" value="Unassembled WGS sequence"/>
</dbReference>
<gene>
    <name evidence="1" type="ORF">PV08_03747</name>
</gene>
<reference evidence="1 2" key="1">
    <citation type="submission" date="2015-01" db="EMBL/GenBank/DDBJ databases">
        <title>The Genome Sequence of Exophiala spinifera CBS89968.</title>
        <authorList>
            <consortium name="The Broad Institute Genomics Platform"/>
            <person name="Cuomo C."/>
            <person name="de Hoog S."/>
            <person name="Gorbushina A."/>
            <person name="Stielow B."/>
            <person name="Teixiera M."/>
            <person name="Abouelleil A."/>
            <person name="Chapman S.B."/>
            <person name="Priest M."/>
            <person name="Young S.K."/>
            <person name="Wortman J."/>
            <person name="Nusbaum C."/>
            <person name="Birren B."/>
        </authorList>
    </citation>
    <scope>NUCLEOTIDE SEQUENCE [LARGE SCALE GENOMIC DNA]</scope>
    <source>
        <strain evidence="1 2">CBS 89968</strain>
    </source>
</reference>
<dbReference type="RefSeq" id="XP_016236775.1">
    <property type="nucleotide sequence ID" value="XM_016378098.1"/>
</dbReference>
<organism evidence="1 2">
    <name type="scientific">Exophiala spinifera</name>
    <dbReference type="NCBI Taxonomy" id="91928"/>
    <lineage>
        <taxon>Eukaryota</taxon>
        <taxon>Fungi</taxon>
        <taxon>Dikarya</taxon>
        <taxon>Ascomycota</taxon>
        <taxon>Pezizomycotina</taxon>
        <taxon>Eurotiomycetes</taxon>
        <taxon>Chaetothyriomycetidae</taxon>
        <taxon>Chaetothyriales</taxon>
        <taxon>Herpotrichiellaceae</taxon>
        <taxon>Exophiala</taxon>
    </lineage>
</organism>
<protein>
    <submittedName>
        <fullName evidence="1">Uncharacterized protein</fullName>
    </submittedName>
</protein>
<accession>A0A0D2BZ38</accession>
<proteinExistence type="predicted"/>
<keyword evidence="2" id="KW-1185">Reference proteome</keyword>
<dbReference type="EMBL" id="KN847494">
    <property type="protein sequence ID" value="KIW16559.1"/>
    <property type="molecule type" value="Genomic_DNA"/>
</dbReference>
<dbReference type="AlphaFoldDB" id="A0A0D2BZ38"/>
<dbReference type="HOGENOM" id="CLU_2922637_0_0_1"/>
<evidence type="ECO:0000313" key="2">
    <source>
        <dbReference type="Proteomes" id="UP000053328"/>
    </source>
</evidence>
<dbReference type="GeneID" id="27330830"/>
<evidence type="ECO:0000313" key="1">
    <source>
        <dbReference type="EMBL" id="KIW16559.1"/>
    </source>
</evidence>
<dbReference type="VEuPathDB" id="FungiDB:PV08_03747"/>
<name>A0A0D2BZ38_9EURO</name>